<comment type="caution">
    <text evidence="3">The sequence shown here is derived from an EMBL/GenBank/DDBJ whole genome shotgun (WGS) entry which is preliminary data.</text>
</comment>
<feature type="region of interest" description="Disordered" evidence="1">
    <location>
        <begin position="134"/>
        <end position="153"/>
    </location>
</feature>
<gene>
    <name evidence="3" type="primary">Cnig_chr_II.g6520</name>
    <name evidence="2" type="synonym">Cnig_chr_III.g10006</name>
    <name evidence="3" type="ORF">B9Z55_006520</name>
    <name evidence="2" type="ORF">B9Z55_010006</name>
</gene>
<feature type="region of interest" description="Disordered" evidence="1">
    <location>
        <begin position="174"/>
        <end position="211"/>
    </location>
</feature>
<dbReference type="Proteomes" id="UP000230233">
    <property type="component" value="Chromosome II"/>
</dbReference>
<reference evidence="4" key="1">
    <citation type="submission" date="2017-10" db="EMBL/GenBank/DDBJ databases">
        <title>Rapid genome shrinkage in a self-fertile nematode reveals novel sperm competition proteins.</title>
        <authorList>
            <person name="Yin D."/>
            <person name="Schwarz E.M."/>
            <person name="Thomas C.G."/>
            <person name="Felde R.L."/>
            <person name="Korf I.F."/>
            <person name="Cutter A.D."/>
            <person name="Schartner C.M."/>
            <person name="Ralston E.J."/>
            <person name="Meyer B.J."/>
            <person name="Haag E.S."/>
        </authorList>
    </citation>
    <scope>NUCLEOTIDE SEQUENCE [LARGE SCALE GENOMIC DNA]</scope>
    <source>
        <strain evidence="4">JU1422</strain>
    </source>
</reference>
<organism evidence="3 4">
    <name type="scientific">Caenorhabditis nigoni</name>
    <dbReference type="NCBI Taxonomy" id="1611254"/>
    <lineage>
        <taxon>Eukaryota</taxon>
        <taxon>Metazoa</taxon>
        <taxon>Ecdysozoa</taxon>
        <taxon>Nematoda</taxon>
        <taxon>Chromadorea</taxon>
        <taxon>Rhabditida</taxon>
        <taxon>Rhabditina</taxon>
        <taxon>Rhabditomorpha</taxon>
        <taxon>Rhabditoidea</taxon>
        <taxon>Rhabditidae</taxon>
        <taxon>Peloderinae</taxon>
        <taxon>Caenorhabditis</taxon>
    </lineage>
</organism>
<feature type="region of interest" description="Disordered" evidence="1">
    <location>
        <begin position="42"/>
        <end position="123"/>
    </location>
</feature>
<evidence type="ECO:0000313" key="2">
    <source>
        <dbReference type="EMBL" id="PIC37789.1"/>
    </source>
</evidence>
<reference evidence="3" key="2">
    <citation type="journal article" date="2018" name="Science">
        <title>Rapid genome shrinkage in a self-fertile nematode reveals sperm competition proteins.</title>
        <authorList>
            <person name="Yin D."/>
            <person name="Schwarz E.M."/>
            <person name="Thomas C.G."/>
            <person name="Felde R.L."/>
            <person name="Korf I.F."/>
            <person name="Cutter A.D."/>
            <person name="Schartner C.M."/>
            <person name="Ralston E.J."/>
            <person name="Meyer B.J."/>
            <person name="Haag E.S."/>
        </authorList>
    </citation>
    <scope>NUCLEOTIDE SEQUENCE</scope>
    <source>
        <strain evidence="3">JU1422</strain>
    </source>
</reference>
<dbReference type="Proteomes" id="UP000230233">
    <property type="component" value="Chromosome III"/>
</dbReference>
<keyword evidence="4" id="KW-1185">Reference proteome</keyword>
<name>A0A2G5V5K6_9PELO</name>
<dbReference type="EMBL" id="PDUG01000002">
    <property type="protein sequence ID" value="PIC47037.1"/>
    <property type="molecule type" value="Genomic_DNA"/>
</dbReference>
<dbReference type="EMBL" id="PDUG01000003">
    <property type="protein sequence ID" value="PIC37789.1"/>
    <property type="molecule type" value="Genomic_DNA"/>
</dbReference>
<dbReference type="AlphaFoldDB" id="A0A2G5V5K6"/>
<evidence type="ECO:0000313" key="4">
    <source>
        <dbReference type="Proteomes" id="UP000230233"/>
    </source>
</evidence>
<feature type="compositionally biased region" description="Low complexity" evidence="1">
    <location>
        <begin position="194"/>
        <end position="204"/>
    </location>
</feature>
<evidence type="ECO:0000256" key="1">
    <source>
        <dbReference type="SAM" id="MobiDB-lite"/>
    </source>
</evidence>
<evidence type="ECO:0000313" key="3">
    <source>
        <dbReference type="EMBL" id="PIC47037.1"/>
    </source>
</evidence>
<sequence>MPSSIFWRMIQAQRQAHEFRKMLEASPHCSARRSLLTKMDGHRCNEWPKHNNQGHNNTVDSPTKSLTESGLPTTSGRREHHQQSESQHQLDEDKKKKMKAHQLGRSSKEVERPKTKVMMTQHAPETQKTCLASKKDGWTTQSPQRIGNRNFSQGWNSKVNNIRSVCSHQEEEIKSTARTIQSRSLPSRSSTRGVKTTQVKQTVTMRQSTRPERSVKRVWFSKLLMTVVVIRMNSCKRILSNGYNSCVSRTPEVVLTSLNFTQRTDDGGTRWRMYKTNSRQRKVDRLQLQLNEQTRHQTLQEC</sequence>
<feature type="compositionally biased region" description="Polar residues" evidence="1">
    <location>
        <begin position="138"/>
        <end position="153"/>
    </location>
</feature>
<accession>A0A2G5V5K6</accession>
<feature type="compositionally biased region" description="Polar residues" evidence="1">
    <location>
        <begin position="176"/>
        <end position="193"/>
    </location>
</feature>
<protein>
    <submittedName>
        <fullName evidence="3">Uncharacterized protein</fullName>
    </submittedName>
</protein>
<feature type="compositionally biased region" description="Polar residues" evidence="1">
    <location>
        <begin position="50"/>
        <end position="75"/>
    </location>
</feature>
<proteinExistence type="predicted"/>